<organism evidence="2 3">
    <name type="scientific">Mycoplasmopsis equigenitalium</name>
    <dbReference type="NCBI Taxonomy" id="114883"/>
    <lineage>
        <taxon>Bacteria</taxon>
        <taxon>Bacillati</taxon>
        <taxon>Mycoplasmatota</taxon>
        <taxon>Mycoplasmoidales</taxon>
        <taxon>Metamycoplasmataceae</taxon>
        <taxon>Mycoplasmopsis</taxon>
    </lineage>
</organism>
<evidence type="ECO:0000313" key="2">
    <source>
        <dbReference type="EMBL" id="UUD37081.1"/>
    </source>
</evidence>
<protein>
    <submittedName>
        <fullName evidence="2">Uncharacterized protein</fullName>
    </submittedName>
</protein>
<name>A0ABY5J1G5_9BACT</name>
<keyword evidence="1" id="KW-0812">Transmembrane</keyword>
<keyword evidence="3" id="KW-1185">Reference proteome</keyword>
<dbReference type="EMBL" id="CP101808">
    <property type="protein sequence ID" value="UUD37081.1"/>
    <property type="molecule type" value="Genomic_DNA"/>
</dbReference>
<reference evidence="2" key="1">
    <citation type="submission" date="2022-07" db="EMBL/GenBank/DDBJ databases">
        <title>Complete genome of Mycoplasma equigenitalium type strain T37.</title>
        <authorList>
            <person name="Spergser J."/>
        </authorList>
    </citation>
    <scope>NUCLEOTIDE SEQUENCE</scope>
    <source>
        <strain evidence="2">T37</strain>
    </source>
</reference>
<evidence type="ECO:0000313" key="3">
    <source>
        <dbReference type="Proteomes" id="UP001059576"/>
    </source>
</evidence>
<keyword evidence="1" id="KW-1133">Transmembrane helix</keyword>
<keyword evidence="1" id="KW-0472">Membrane</keyword>
<dbReference type="Proteomes" id="UP001059576">
    <property type="component" value="Chromosome"/>
</dbReference>
<dbReference type="RefSeq" id="WP_256541837.1">
    <property type="nucleotide sequence ID" value="NZ_CP101808.1"/>
</dbReference>
<accession>A0ABY5J1G5</accession>
<sequence>MSKIKNIKLLNIVPAELGKFLDLPFELKSTKTGKNFARISYFLKKEIELLKNKNNIQIEYNPKHSFVDYLPKQYTANLQEANFDSKELMFNIWTLENGKSNTFYSVFETGIINLNYMYSIEDLLADKDEKNVFLRSLFALTFNKVFLSDSLTKDFTKLSLFAKLNFVKEHINLLFLNYKSLSTKEQLSEYESLIFIKKRNEFLKKLNRIRSSLYSQGYLNKMKNATDEIIFKSPRRIDRPFSLSDNYSKTGFDSLTTVNTIIVNNDISKTFDSSYWSNLSIYKEVYDPEKWNDLAKFEKEYKGSGEIISVTTKCVDNEGYLLIDKENLYDIFNDKKDKEVLLTRSFIIFYNAIQSFRTLSDSIVYNLSYVEYDFYGLKNIIPILKYYKNRIKEFHLFTNDKTQFELKDEIYTNSEIEFKIDYCISALETKFALEDGKREKKKAINSGILQFTVLIFTGIAAFSVLYRFLGPGGNFELPYFVYWGPFVILVVLLTAALASYFDKKR</sequence>
<proteinExistence type="predicted"/>
<feature type="transmembrane region" description="Helical" evidence="1">
    <location>
        <begin position="447"/>
        <end position="468"/>
    </location>
</feature>
<evidence type="ECO:0000256" key="1">
    <source>
        <dbReference type="SAM" id="Phobius"/>
    </source>
</evidence>
<feature type="transmembrane region" description="Helical" evidence="1">
    <location>
        <begin position="480"/>
        <end position="501"/>
    </location>
</feature>
<gene>
    <name evidence="2" type="ORF">NPA09_00685</name>
</gene>